<reference evidence="1 2" key="1">
    <citation type="submission" date="2017-04" db="EMBL/GenBank/DDBJ databases">
        <title>Draft genome sequence of Tuber borchii Vittad., a whitish edible truffle.</title>
        <authorList>
            <consortium name="DOE Joint Genome Institute"/>
            <person name="Murat C."/>
            <person name="Kuo A."/>
            <person name="Barry K.W."/>
            <person name="Clum A."/>
            <person name="Dockter R.B."/>
            <person name="Fauchery L."/>
            <person name="Iotti M."/>
            <person name="Kohler A."/>
            <person name="Labutti K."/>
            <person name="Lindquist E.A."/>
            <person name="Lipzen A."/>
            <person name="Ohm R.A."/>
            <person name="Wang M."/>
            <person name="Grigoriev I.V."/>
            <person name="Zambonelli A."/>
            <person name="Martin F.M."/>
        </authorList>
    </citation>
    <scope>NUCLEOTIDE SEQUENCE [LARGE SCALE GENOMIC DNA]</scope>
    <source>
        <strain evidence="1 2">Tbo3840</strain>
    </source>
</reference>
<dbReference type="AlphaFoldDB" id="A0A2T6ZEK3"/>
<gene>
    <name evidence="1" type="ORF">B9Z19DRAFT_1134141</name>
</gene>
<dbReference type="Proteomes" id="UP000244722">
    <property type="component" value="Unassembled WGS sequence"/>
</dbReference>
<protein>
    <submittedName>
        <fullName evidence="1">Uncharacterized protein</fullName>
    </submittedName>
</protein>
<proteinExistence type="predicted"/>
<accession>A0A2T6ZEK3</accession>
<evidence type="ECO:0000313" key="2">
    <source>
        <dbReference type="Proteomes" id="UP000244722"/>
    </source>
</evidence>
<sequence>MLVLGERCFMNALASGASAPNSSLREVGSNRLQPATVKDIYRKRICLSAPIWASLMALGVAETATSVSCLALFLCQCNPCSGRAAGATFVNQLGLTAINVHLGNMILAFGWASFALSPSRQSVSAPWGTGGRISPADVREWKNAVTNANGRGSSARSGTGFAGRLGGALLGTTHRGHEGVVKILLERQEVNSEKPEFWGRTPLSLAEWEIHAL</sequence>
<organism evidence="1 2">
    <name type="scientific">Tuber borchii</name>
    <name type="common">White truffle</name>
    <dbReference type="NCBI Taxonomy" id="42251"/>
    <lineage>
        <taxon>Eukaryota</taxon>
        <taxon>Fungi</taxon>
        <taxon>Dikarya</taxon>
        <taxon>Ascomycota</taxon>
        <taxon>Pezizomycotina</taxon>
        <taxon>Pezizomycetes</taxon>
        <taxon>Pezizales</taxon>
        <taxon>Tuberaceae</taxon>
        <taxon>Tuber</taxon>
    </lineage>
</organism>
<evidence type="ECO:0000313" key="1">
    <source>
        <dbReference type="EMBL" id="PUU73923.1"/>
    </source>
</evidence>
<dbReference type="OrthoDB" id="20872at2759"/>
<name>A0A2T6ZEK3_TUBBO</name>
<keyword evidence="2" id="KW-1185">Reference proteome</keyword>
<comment type="caution">
    <text evidence="1">The sequence shown here is derived from an EMBL/GenBank/DDBJ whole genome shotgun (WGS) entry which is preliminary data.</text>
</comment>
<dbReference type="EMBL" id="NESQ01000333">
    <property type="protein sequence ID" value="PUU73923.1"/>
    <property type="molecule type" value="Genomic_DNA"/>
</dbReference>